<dbReference type="GeneID" id="25317777"/>
<accession>A0A0F4YQI2</accession>
<evidence type="ECO:0000313" key="1">
    <source>
        <dbReference type="EMBL" id="KKA20537.1"/>
    </source>
</evidence>
<reference evidence="1 2" key="1">
    <citation type="submission" date="2015-04" db="EMBL/GenBank/DDBJ databases">
        <authorList>
            <person name="Heijne W.H."/>
            <person name="Fedorova N.D."/>
            <person name="Nierman W.C."/>
            <person name="Vollebregt A.W."/>
            <person name="Zhao Z."/>
            <person name="Wu L."/>
            <person name="Kumar M."/>
            <person name="Stam H."/>
            <person name="van den Berg M.A."/>
            <person name="Pel H.J."/>
        </authorList>
    </citation>
    <scope>NUCLEOTIDE SEQUENCE [LARGE SCALE GENOMIC DNA]</scope>
    <source>
        <strain evidence="1 2">CBS 393.64</strain>
    </source>
</reference>
<dbReference type="RefSeq" id="XP_013327149.1">
    <property type="nucleotide sequence ID" value="XM_013471695.1"/>
</dbReference>
<name>A0A0F4YQI2_RASE3</name>
<proteinExistence type="predicted"/>
<comment type="caution">
    <text evidence="1">The sequence shown here is derived from an EMBL/GenBank/DDBJ whole genome shotgun (WGS) entry which is preliminary data.</text>
</comment>
<organism evidence="1 2">
    <name type="scientific">Rasamsonia emersonii (strain ATCC 16479 / CBS 393.64 / IMI 116815)</name>
    <dbReference type="NCBI Taxonomy" id="1408163"/>
    <lineage>
        <taxon>Eukaryota</taxon>
        <taxon>Fungi</taxon>
        <taxon>Dikarya</taxon>
        <taxon>Ascomycota</taxon>
        <taxon>Pezizomycotina</taxon>
        <taxon>Eurotiomycetes</taxon>
        <taxon>Eurotiomycetidae</taxon>
        <taxon>Eurotiales</taxon>
        <taxon>Trichocomaceae</taxon>
        <taxon>Rasamsonia</taxon>
    </lineage>
</organism>
<dbReference type="AlphaFoldDB" id="A0A0F4YQI2"/>
<dbReference type="EMBL" id="LASV01000251">
    <property type="protein sequence ID" value="KKA20537.1"/>
    <property type="molecule type" value="Genomic_DNA"/>
</dbReference>
<sequence>MQVPLDCIIAGTERHVPYRGVAHGKSIGGTFYESGELSSPQASSCSIFLRRARSCGHQFIKAIKLVCCNQDQAPHHTAQESSLSPTHHTPLGEVADISETCAITSSIQENISFSPSINTDSWFPRLVSLDPYSTGLAKSC</sequence>
<gene>
    <name evidence="1" type="ORF">T310_5433</name>
</gene>
<evidence type="ECO:0000313" key="2">
    <source>
        <dbReference type="Proteomes" id="UP000053958"/>
    </source>
</evidence>
<dbReference type="Proteomes" id="UP000053958">
    <property type="component" value="Unassembled WGS sequence"/>
</dbReference>
<protein>
    <submittedName>
        <fullName evidence="1">Uncharacterized protein</fullName>
    </submittedName>
</protein>
<keyword evidence="2" id="KW-1185">Reference proteome</keyword>